<feature type="transmembrane region" description="Helical" evidence="8">
    <location>
        <begin position="327"/>
        <end position="347"/>
    </location>
</feature>
<dbReference type="PIRSF" id="PIRSF006060">
    <property type="entry name" value="AA_transporter"/>
    <property type="match status" value="1"/>
</dbReference>
<feature type="transmembrane region" description="Helical" evidence="8">
    <location>
        <begin position="379"/>
        <end position="401"/>
    </location>
</feature>
<keyword evidence="3" id="KW-1003">Cell membrane</keyword>
<organism evidence="10 11">
    <name type="scientific">Bacillus mycoides</name>
    <dbReference type="NCBI Taxonomy" id="1405"/>
    <lineage>
        <taxon>Bacteria</taxon>
        <taxon>Bacillati</taxon>
        <taxon>Bacillota</taxon>
        <taxon>Bacilli</taxon>
        <taxon>Bacillales</taxon>
        <taxon>Bacillaceae</taxon>
        <taxon>Bacillus</taxon>
        <taxon>Bacillus cereus group</taxon>
    </lineage>
</organism>
<dbReference type="PATRIC" id="fig|86662.25.peg.3585"/>
<feature type="transmembrane region" description="Helical" evidence="8">
    <location>
        <begin position="92"/>
        <end position="111"/>
    </location>
</feature>
<dbReference type="Proteomes" id="UP000175706">
    <property type="component" value="Unassembled WGS sequence"/>
</dbReference>
<evidence type="ECO:0000313" key="10">
    <source>
        <dbReference type="EMBL" id="OFD75867.1"/>
    </source>
</evidence>
<feature type="transmembrane region" description="Helical" evidence="8">
    <location>
        <begin position="448"/>
        <end position="469"/>
    </location>
</feature>
<feature type="transmembrane region" description="Helical" evidence="8">
    <location>
        <begin position="407"/>
        <end position="427"/>
    </location>
</feature>
<dbReference type="GO" id="GO:0006865">
    <property type="term" value="P:amino acid transport"/>
    <property type="evidence" value="ECO:0007669"/>
    <property type="project" value="UniProtKB-KW"/>
</dbReference>
<evidence type="ECO:0000256" key="3">
    <source>
        <dbReference type="ARBA" id="ARBA00022475"/>
    </source>
</evidence>
<dbReference type="FunFam" id="1.20.1740.10:FF:000001">
    <property type="entry name" value="Amino acid permease"/>
    <property type="match status" value="1"/>
</dbReference>
<dbReference type="InterPro" id="IPR004840">
    <property type="entry name" value="Amino_acid_permease_CS"/>
</dbReference>
<evidence type="ECO:0000313" key="11">
    <source>
        <dbReference type="Proteomes" id="UP000175706"/>
    </source>
</evidence>
<accession>A0A1E8B4X3</accession>
<reference evidence="10 11" key="1">
    <citation type="submission" date="2016-05" db="EMBL/GenBank/DDBJ databases">
        <title>Bacillus thuringiensis and Bacillus weihenstephanensis as novel biocontrol agents of wilt causing Verticillium species.</title>
        <authorList>
            <person name="Hollensteiner J."/>
            <person name="Wemheuer F."/>
            <person name="Harting R."/>
            <person name="Kolarzyk A."/>
            <person name="Diaz-Valerio S."/>
            <person name="Poehlein A."/>
            <person name="Brzuszkiewicz E."/>
            <person name="Nesemann K."/>
            <person name="Braus-Stromeyer S."/>
            <person name="Braus G."/>
            <person name="Daniel R."/>
            <person name="Liesegang H."/>
        </authorList>
    </citation>
    <scope>NUCLEOTIDE SEQUENCE [LARGE SCALE GENOMIC DNA]</scope>
    <source>
        <strain evidence="10 11">GOE8</strain>
    </source>
</reference>
<dbReference type="GO" id="GO:0005886">
    <property type="term" value="C:plasma membrane"/>
    <property type="evidence" value="ECO:0007669"/>
    <property type="project" value="UniProtKB-SubCell"/>
</dbReference>
<dbReference type="InterPro" id="IPR004841">
    <property type="entry name" value="AA-permease/SLC12A_dom"/>
</dbReference>
<proteinExistence type="predicted"/>
<keyword evidence="6 8" id="KW-1133">Transmembrane helix</keyword>
<evidence type="ECO:0000256" key="5">
    <source>
        <dbReference type="ARBA" id="ARBA00022970"/>
    </source>
</evidence>
<dbReference type="EMBL" id="LXLT01000053">
    <property type="protein sequence ID" value="OFD75867.1"/>
    <property type="molecule type" value="Genomic_DNA"/>
</dbReference>
<name>A0A1E8B4X3_BACMY</name>
<comment type="caution">
    <text evidence="10">The sequence shown here is derived from an EMBL/GenBank/DDBJ whole genome shotgun (WGS) entry which is preliminary data.</text>
</comment>
<feature type="transmembrane region" description="Helical" evidence="8">
    <location>
        <begin position="475"/>
        <end position="494"/>
    </location>
</feature>
<feature type="transmembrane region" description="Helical" evidence="8">
    <location>
        <begin position="145"/>
        <end position="167"/>
    </location>
</feature>
<dbReference type="GO" id="GO:0055085">
    <property type="term" value="P:transmembrane transport"/>
    <property type="evidence" value="ECO:0007669"/>
    <property type="project" value="InterPro"/>
</dbReference>
<feature type="transmembrane region" description="Helical" evidence="8">
    <location>
        <begin position="67"/>
        <end position="86"/>
    </location>
</feature>
<evidence type="ECO:0000256" key="1">
    <source>
        <dbReference type="ARBA" id="ARBA00004651"/>
    </source>
</evidence>
<dbReference type="Pfam" id="PF00324">
    <property type="entry name" value="AA_permease"/>
    <property type="match status" value="1"/>
</dbReference>
<dbReference type="PANTHER" id="PTHR43495:SF6">
    <property type="entry name" value="THREONINE_SERINE TRANSPORTER YBXG-RELATED"/>
    <property type="match status" value="1"/>
</dbReference>
<protein>
    <submittedName>
        <fullName evidence="10">Alanine glycine permease</fullName>
    </submittedName>
</protein>
<keyword evidence="4 8" id="KW-0812">Transmembrane</keyword>
<comment type="subcellular location">
    <subcellularLocation>
        <location evidence="1">Cell membrane</location>
        <topology evidence="1">Multi-pass membrane protein</topology>
    </subcellularLocation>
</comment>
<dbReference type="AlphaFoldDB" id="A0A1E8B4X3"/>
<keyword evidence="2" id="KW-0813">Transport</keyword>
<evidence type="ECO:0000256" key="2">
    <source>
        <dbReference type="ARBA" id="ARBA00022448"/>
    </source>
</evidence>
<evidence type="ECO:0000256" key="4">
    <source>
        <dbReference type="ARBA" id="ARBA00022692"/>
    </source>
</evidence>
<feature type="transmembrane region" description="Helical" evidence="8">
    <location>
        <begin position="203"/>
        <end position="225"/>
    </location>
</feature>
<evidence type="ECO:0000256" key="7">
    <source>
        <dbReference type="ARBA" id="ARBA00023136"/>
    </source>
</evidence>
<dbReference type="PROSITE" id="PS00218">
    <property type="entry name" value="AMINO_ACID_PERMEASE_1"/>
    <property type="match status" value="1"/>
</dbReference>
<evidence type="ECO:0000256" key="6">
    <source>
        <dbReference type="ARBA" id="ARBA00022989"/>
    </source>
</evidence>
<feature type="domain" description="Amino acid permease/ SLC12A" evidence="9">
    <location>
        <begin position="64"/>
        <end position="483"/>
    </location>
</feature>
<keyword evidence="5" id="KW-0029">Amino-acid transport</keyword>
<evidence type="ECO:0000259" key="9">
    <source>
        <dbReference type="Pfam" id="PF00324"/>
    </source>
</evidence>
<dbReference type="Gene3D" id="1.20.1740.10">
    <property type="entry name" value="Amino acid/polyamine transporter I"/>
    <property type="match status" value="1"/>
</dbReference>
<evidence type="ECO:0000256" key="8">
    <source>
        <dbReference type="SAM" id="Phobius"/>
    </source>
</evidence>
<feature type="transmembrane region" description="Helical" evidence="8">
    <location>
        <begin position="245"/>
        <end position="267"/>
    </location>
</feature>
<keyword evidence="7 8" id="KW-0472">Membrane</keyword>
<feature type="transmembrane region" description="Helical" evidence="8">
    <location>
        <begin position="288"/>
        <end position="307"/>
    </location>
</feature>
<feature type="transmembrane region" description="Helical" evidence="8">
    <location>
        <begin position="173"/>
        <end position="191"/>
    </location>
</feature>
<dbReference type="PANTHER" id="PTHR43495">
    <property type="entry name" value="GABA PERMEASE"/>
    <property type="match status" value="1"/>
</dbReference>
<gene>
    <name evidence="10" type="ORF">BWGOE8_34920</name>
</gene>
<sequence>MKRLLRLNNKEQLLSVLKMILASSFSEQKGIRVKHLTLNAAMNHLRGGNEVANKELKRGLEARHIQMIALGGTIGVGLFMGSASTIKWTGPSVMLAYAIAGIFIFFIMRAMGEMLYMEPSTGSFATFGHKYIHPLAGYMTAWSNWFQWVIVGMSEIIAVGAYMKYWFPDLPAWIPGVIAMVILGAANLISVKSFGEFEFWFAMIKIVTILLMIIAGFGLIFFGIGNGGEAIGISNLWKNGGFFTGGFSGFFFALSLVVGAYQGVELIGITAGEAKDPKKTLTRAIQSTIWRILIFYIGAIFVIVTVYPWDQLSSIGSPFVATFAKVGITAAAGLINFVVITAAMSGCNSGIYSAGRMLYTLGVNGQAPKYFAKISKNGVPLFGTVGVIIGLAVGVVLSYIAPKNLFVYVYSASVLPGMVPWFVILISQIRFRKEKGAEMKDHPFKMPFAPVTNYLTIAFLIMVLIGMWFNDDTRISLIVGIVFLAIVTISFYAFGIGKRAPLDVQNDQEISSK</sequence>